<sequence length="134" mass="14840">MSTDQPGKPPRTVLTATAYESCPVTGVLRRIGDTWSPAIIRLLGEADSHGFNDLDRSIEGISRRMLTRTLRALEEAGFVRRTSHGPPPARVEYSLTELGRSLREQLFVLGQWAIAHSAELPASPVEEFRDPRSS</sequence>
<proteinExistence type="predicted"/>
<keyword evidence="2" id="KW-0238">DNA-binding</keyword>
<dbReference type="InterPro" id="IPR036388">
    <property type="entry name" value="WH-like_DNA-bd_sf"/>
</dbReference>
<gene>
    <name evidence="5" type="ORF">FB559_5356</name>
</gene>
<evidence type="ECO:0000256" key="1">
    <source>
        <dbReference type="ARBA" id="ARBA00023015"/>
    </source>
</evidence>
<keyword evidence="3" id="KW-0804">Transcription</keyword>
<evidence type="ECO:0000256" key="2">
    <source>
        <dbReference type="ARBA" id="ARBA00023125"/>
    </source>
</evidence>
<dbReference type="PROSITE" id="PS51118">
    <property type="entry name" value="HTH_HXLR"/>
    <property type="match status" value="1"/>
</dbReference>
<reference evidence="5 6" key="1">
    <citation type="submission" date="2019-06" db="EMBL/GenBank/DDBJ databases">
        <title>Sequencing the genomes of 1000 actinobacteria strains.</title>
        <authorList>
            <person name="Klenk H.-P."/>
        </authorList>
    </citation>
    <scope>NUCLEOTIDE SEQUENCE [LARGE SCALE GENOMIC DNA]</scope>
    <source>
        <strain evidence="5 6">DSM 102200</strain>
    </source>
</reference>
<dbReference type="OrthoDB" id="3481682at2"/>
<dbReference type="InterPro" id="IPR002577">
    <property type="entry name" value="HTH_HxlR"/>
</dbReference>
<dbReference type="AlphaFoldDB" id="A0A543CRI1"/>
<keyword evidence="1" id="KW-0805">Transcription regulation</keyword>
<evidence type="ECO:0000313" key="6">
    <source>
        <dbReference type="Proteomes" id="UP000316096"/>
    </source>
</evidence>
<evidence type="ECO:0000256" key="3">
    <source>
        <dbReference type="ARBA" id="ARBA00023163"/>
    </source>
</evidence>
<keyword evidence="6" id="KW-1185">Reference proteome</keyword>
<dbReference type="GO" id="GO:0003677">
    <property type="term" value="F:DNA binding"/>
    <property type="evidence" value="ECO:0007669"/>
    <property type="project" value="UniProtKB-KW"/>
</dbReference>
<name>A0A543CRI1_9ACTN</name>
<dbReference type="Gene3D" id="1.10.10.10">
    <property type="entry name" value="Winged helix-like DNA-binding domain superfamily/Winged helix DNA-binding domain"/>
    <property type="match status" value="1"/>
</dbReference>
<evidence type="ECO:0000313" key="5">
    <source>
        <dbReference type="EMBL" id="TQL99658.1"/>
    </source>
</evidence>
<accession>A0A543CRI1</accession>
<dbReference type="Proteomes" id="UP000316096">
    <property type="component" value="Unassembled WGS sequence"/>
</dbReference>
<dbReference type="PANTHER" id="PTHR33204">
    <property type="entry name" value="TRANSCRIPTIONAL REGULATOR, MARR FAMILY"/>
    <property type="match status" value="1"/>
</dbReference>
<comment type="caution">
    <text evidence="5">The sequence shown here is derived from an EMBL/GenBank/DDBJ whole genome shotgun (WGS) entry which is preliminary data.</text>
</comment>
<dbReference type="RefSeq" id="WP_141958622.1">
    <property type="nucleotide sequence ID" value="NZ_VFOZ01000001.1"/>
</dbReference>
<dbReference type="SUPFAM" id="SSF46785">
    <property type="entry name" value="Winged helix' DNA-binding domain"/>
    <property type="match status" value="1"/>
</dbReference>
<protein>
    <submittedName>
        <fullName evidence="5">HxlR family transcriptional regulator</fullName>
    </submittedName>
</protein>
<dbReference type="PANTHER" id="PTHR33204:SF39">
    <property type="entry name" value="TRANSCRIPTIONAL REGULATORY PROTEIN"/>
    <property type="match status" value="1"/>
</dbReference>
<feature type="domain" description="HTH hxlR-type" evidence="4">
    <location>
        <begin position="22"/>
        <end position="121"/>
    </location>
</feature>
<evidence type="ECO:0000259" key="4">
    <source>
        <dbReference type="PROSITE" id="PS51118"/>
    </source>
</evidence>
<dbReference type="InterPro" id="IPR036390">
    <property type="entry name" value="WH_DNA-bd_sf"/>
</dbReference>
<dbReference type="EMBL" id="VFOZ01000001">
    <property type="protein sequence ID" value="TQL99658.1"/>
    <property type="molecule type" value="Genomic_DNA"/>
</dbReference>
<dbReference type="Pfam" id="PF01638">
    <property type="entry name" value="HxlR"/>
    <property type="match status" value="1"/>
</dbReference>
<organism evidence="5 6">
    <name type="scientific">Actinoallomurus bryophytorum</name>
    <dbReference type="NCBI Taxonomy" id="1490222"/>
    <lineage>
        <taxon>Bacteria</taxon>
        <taxon>Bacillati</taxon>
        <taxon>Actinomycetota</taxon>
        <taxon>Actinomycetes</taxon>
        <taxon>Streptosporangiales</taxon>
        <taxon>Thermomonosporaceae</taxon>
        <taxon>Actinoallomurus</taxon>
    </lineage>
</organism>